<organism evidence="1">
    <name type="scientific">Hordeum vulgare subsp. vulgare</name>
    <name type="common">Domesticated barley</name>
    <dbReference type="NCBI Taxonomy" id="112509"/>
    <lineage>
        <taxon>Eukaryota</taxon>
        <taxon>Viridiplantae</taxon>
        <taxon>Streptophyta</taxon>
        <taxon>Embryophyta</taxon>
        <taxon>Tracheophyta</taxon>
        <taxon>Spermatophyta</taxon>
        <taxon>Magnoliopsida</taxon>
        <taxon>Liliopsida</taxon>
        <taxon>Poales</taxon>
        <taxon>Poaceae</taxon>
        <taxon>BOP clade</taxon>
        <taxon>Pooideae</taxon>
        <taxon>Triticodae</taxon>
        <taxon>Triticeae</taxon>
        <taxon>Hordeinae</taxon>
        <taxon>Hordeum</taxon>
    </lineage>
</organism>
<reference evidence="1" key="1">
    <citation type="journal article" date="2011" name="Plant Physiol.">
        <title>Comprehensive sequence analysis of 24,783 barley full-length cDNAs derived from 12 clone libraries.</title>
        <authorList>
            <person name="Matsumoto T."/>
            <person name="Tanaka T."/>
            <person name="Sakai H."/>
            <person name="Amano N."/>
            <person name="Kanamori H."/>
            <person name="Kurita K."/>
            <person name="Kikuta A."/>
            <person name="Kamiya K."/>
            <person name="Yamamoto M."/>
            <person name="Ikawa H."/>
            <person name="Fujii N."/>
            <person name="Hori K."/>
            <person name="Itoh T."/>
            <person name="Sato K."/>
        </authorList>
    </citation>
    <scope>NUCLEOTIDE SEQUENCE</scope>
    <source>
        <tissue evidence="1">Shoot and root</tissue>
    </source>
</reference>
<sequence length="593" mass="70093">MERIKRQLYNYLQEIKRQRRQNHPATRFEDLANEIIYEIFDYVDSYHAYKGFFSLNYRFQSLLMGSTLPLRISIPLMSSSTFDHYNKGIIQPNLQRIHSIQISNYFMYDNQTLPLTQMTSLRSLVIENIESKCLEGLLNRLTSLPHLSSLSITTIDKVKERTRIYQQIFRLSSLRYCKLSLVHIENPWREPPLNLLNEQSPIEYLIIYDHIEYRQLNNFLSCVPQLRHLSLKLSNCNNILPMSGSYHLLNNLTSVSLQLYNISLEEMEHILINYFRFVEILRISGYAEHLDANWWQQLISTHLLRLRIFDIKLHFKANCEADNLEYENQGNLFQSPFWIEHRWFFRSALGPDTYLHERIMFSTDPYRRKNYEIYGKVSEESFRDETARVLLSVNHVEIQEEGGVYQQIYSFPNVTELTLHGSFIAPHRTLSVGLNRILSLQRIKIFTIRCRGLCFEKMICLLSYVPNVQTITVESIFSDKNERESIHQYQQFQLLSQKNRITSVTVEQKRALDVITLFVKLFPRVQSLSIDIMPKDMKSIFELLSNKNVPNLLLLCFNFASKACFRQLNGLISSKVLPSDYKVAHIDEKLYLW</sequence>
<proteinExistence type="evidence at transcript level"/>
<dbReference type="SUPFAM" id="SSF52047">
    <property type="entry name" value="RNI-like"/>
    <property type="match status" value="1"/>
</dbReference>
<dbReference type="EMBL" id="AK362964">
    <property type="protein sequence ID" value="BAJ94168.1"/>
    <property type="molecule type" value="mRNA"/>
</dbReference>
<name>F2DGE7_HORVV</name>
<accession>F2DGE7</accession>
<dbReference type="AlphaFoldDB" id="F2DGE7"/>
<dbReference type="Gene3D" id="3.80.10.10">
    <property type="entry name" value="Ribonuclease Inhibitor"/>
    <property type="match status" value="1"/>
</dbReference>
<evidence type="ECO:0000313" key="1">
    <source>
        <dbReference type="EMBL" id="BAJ94168.1"/>
    </source>
</evidence>
<dbReference type="InterPro" id="IPR032675">
    <property type="entry name" value="LRR_dom_sf"/>
</dbReference>
<protein>
    <submittedName>
        <fullName evidence="1">Predicted protein</fullName>
    </submittedName>
</protein>